<feature type="compositionally biased region" description="Basic residues" evidence="2">
    <location>
        <begin position="141"/>
        <end position="152"/>
    </location>
</feature>
<dbReference type="AlphaFoldDB" id="A0A8H6LV83"/>
<dbReference type="GO" id="GO:0003676">
    <property type="term" value="F:nucleic acid binding"/>
    <property type="evidence" value="ECO:0007669"/>
    <property type="project" value="InterPro"/>
</dbReference>
<feature type="region of interest" description="Disordered" evidence="2">
    <location>
        <begin position="644"/>
        <end position="664"/>
    </location>
</feature>
<feature type="compositionally biased region" description="Polar residues" evidence="2">
    <location>
        <begin position="645"/>
        <end position="656"/>
    </location>
</feature>
<comment type="caution">
    <text evidence="3">The sequence shown here is derived from an EMBL/GenBank/DDBJ whole genome shotgun (WGS) entry which is preliminary data.</text>
</comment>
<dbReference type="EMBL" id="JACGCI010000132">
    <property type="protein sequence ID" value="KAF6743930.1"/>
    <property type="molecule type" value="Genomic_DNA"/>
</dbReference>
<feature type="region of interest" description="Disordered" evidence="2">
    <location>
        <begin position="61"/>
        <end position="152"/>
    </location>
</feature>
<keyword evidence="4" id="KW-1185">Reference proteome</keyword>
<dbReference type="SUPFAM" id="SSF57756">
    <property type="entry name" value="Retrovirus zinc finger-like domains"/>
    <property type="match status" value="1"/>
</dbReference>
<dbReference type="Proteomes" id="UP000521943">
    <property type="component" value="Unassembled WGS sequence"/>
</dbReference>
<organism evidence="3 4">
    <name type="scientific">Ephemerocybe angulata</name>
    <dbReference type="NCBI Taxonomy" id="980116"/>
    <lineage>
        <taxon>Eukaryota</taxon>
        <taxon>Fungi</taxon>
        <taxon>Dikarya</taxon>
        <taxon>Basidiomycota</taxon>
        <taxon>Agaricomycotina</taxon>
        <taxon>Agaricomycetes</taxon>
        <taxon>Agaricomycetidae</taxon>
        <taxon>Agaricales</taxon>
        <taxon>Agaricineae</taxon>
        <taxon>Psathyrellaceae</taxon>
        <taxon>Ephemerocybe</taxon>
    </lineage>
</organism>
<proteinExistence type="predicted"/>
<evidence type="ECO:0000256" key="2">
    <source>
        <dbReference type="SAM" id="MobiDB-lite"/>
    </source>
</evidence>
<name>A0A8H6LV83_9AGAR</name>
<evidence type="ECO:0000313" key="4">
    <source>
        <dbReference type="Proteomes" id="UP000521943"/>
    </source>
</evidence>
<dbReference type="GO" id="GO:0008270">
    <property type="term" value="F:zinc ion binding"/>
    <property type="evidence" value="ECO:0007669"/>
    <property type="project" value="InterPro"/>
</dbReference>
<feature type="region of interest" description="Disordered" evidence="2">
    <location>
        <begin position="23"/>
        <end position="49"/>
    </location>
</feature>
<evidence type="ECO:0000313" key="3">
    <source>
        <dbReference type="EMBL" id="KAF6743930.1"/>
    </source>
</evidence>
<feature type="region of interest" description="Disordered" evidence="2">
    <location>
        <begin position="437"/>
        <end position="459"/>
    </location>
</feature>
<dbReference type="OrthoDB" id="2941019at2759"/>
<sequence>MVVTHWLEARTVQPEEIHLGKAKAARAAQKAAEKLGASPSSASSPPRVNFQGVFNFQFEQPHFPALPVSPEGNPSDDEKEVDNLLAPSDSSHKSSSSESVSSKSDEYESSAAASEPPPYTEVSPYVPGAFVTPPQTPPPVKSRKTRRKKVKRERVVVMSTNKPRMPAPYGKNHPTYDPEEPGSAHRFFDQVEMAAKEAGIDTDEAQVIKWALSYLPDSVGKRWSILATSGATQRKFSEWKAEVMKTLPRRAQEEAGALSRLDALVSKWSRDQVSRHDRSNFFEFSLGFQAEAKAVEDVVSNRELVRMYLRCLTPSFRERLQDSLTPGANTKDEDPYPYADVIKKSRELVVGGTTGPFGDLSYEPSTSDYTRVKLESSGGAGTSRVVENIKIKQEEMESNFQTLCSKMDVLGVQLKEALSKPDPSYSAPVFQQGIAQPRTYAPAHPTQRPRQGMYTRPSNNPFNTPPRICYYCHVEGHMLMACPVLDADKASGRVTQQGYNIFVNHRQLSKDSPDGLSMKQRADAILAGTYNPPASINLLTAEDWGASEENTMVFFQSEPEHVPMAVFQQSMERLRADTQGVIHNLTNQLLTTLRPLATASVPAPAPNYAPMSYSSAPPEQSASVPASEVKEMFQVLTRRLDNLEQHQIQTRSQGATNEGFRGAL</sequence>
<evidence type="ECO:0000256" key="1">
    <source>
        <dbReference type="ARBA" id="ARBA00022664"/>
    </source>
</evidence>
<dbReference type="InterPro" id="IPR036875">
    <property type="entry name" value="Znf_CCHC_sf"/>
</dbReference>
<accession>A0A8H6LV83</accession>
<keyword evidence="1" id="KW-0507">mRNA processing</keyword>
<protein>
    <recommendedName>
        <fullName evidence="5">CCHC-type domain-containing protein</fullName>
    </recommendedName>
</protein>
<evidence type="ECO:0008006" key="5">
    <source>
        <dbReference type="Google" id="ProtNLM"/>
    </source>
</evidence>
<feature type="compositionally biased region" description="Low complexity" evidence="2">
    <location>
        <begin position="25"/>
        <end position="46"/>
    </location>
</feature>
<dbReference type="GO" id="GO:0006397">
    <property type="term" value="P:mRNA processing"/>
    <property type="evidence" value="ECO:0007669"/>
    <property type="project" value="UniProtKB-KW"/>
</dbReference>
<reference evidence="3 4" key="1">
    <citation type="submission" date="2020-07" db="EMBL/GenBank/DDBJ databases">
        <title>Comparative genomics of pyrophilous fungi reveals a link between fire events and developmental genes.</title>
        <authorList>
            <consortium name="DOE Joint Genome Institute"/>
            <person name="Steindorff A.S."/>
            <person name="Carver A."/>
            <person name="Calhoun S."/>
            <person name="Stillman K."/>
            <person name="Liu H."/>
            <person name="Lipzen A."/>
            <person name="Pangilinan J."/>
            <person name="Labutti K."/>
            <person name="Bruns T.D."/>
            <person name="Grigoriev I.V."/>
        </authorList>
    </citation>
    <scope>NUCLEOTIDE SEQUENCE [LARGE SCALE GENOMIC DNA]</scope>
    <source>
        <strain evidence="3 4">CBS 144469</strain>
    </source>
</reference>
<feature type="compositionally biased region" description="Low complexity" evidence="2">
    <location>
        <begin position="86"/>
        <end position="102"/>
    </location>
</feature>
<gene>
    <name evidence="3" type="ORF">DFP72DRAFT_1079346</name>
</gene>